<evidence type="ECO:0000313" key="4">
    <source>
        <dbReference type="EMBL" id="GAL68096.1"/>
    </source>
</evidence>
<evidence type="ECO:0000313" key="5">
    <source>
        <dbReference type="EMBL" id="GAL91091.1"/>
    </source>
</evidence>
<dbReference type="Pfam" id="PF00515">
    <property type="entry name" value="TPR_1"/>
    <property type="match status" value="1"/>
</dbReference>
<proteinExistence type="predicted"/>
<dbReference type="SMART" id="SM00028">
    <property type="entry name" value="TPR"/>
    <property type="match status" value="7"/>
</dbReference>
<dbReference type="eggNOG" id="COG0457">
    <property type="taxonomic scope" value="Bacteria"/>
</dbReference>
<dbReference type="GO" id="GO:0046813">
    <property type="term" value="P:receptor-mediated virion attachment to host cell"/>
    <property type="evidence" value="ECO:0007669"/>
    <property type="project" value="TreeGrafter"/>
</dbReference>
<sequence length="317" mass="36840">MKKILLVFVFIPLFSIGQATKFVRQALRLTDPEDQIELLNQALEIDSKHLDALFYRGIAKYNLEDYDGAILDFTKIIFYEPDADSYYNRGNSKFNLMDYEGALLDYQEALELDPDLIGAYFNLGNAKFYLGDFKGAVENFSKMIRFFPNDYKSYSQRALAHMELKNYKEAFKDFGACVLLRPDSESYYNRGFALLEINYYKEAKDDFLKAIELNPGNTPAFFYLGVSHFLLGEFQQSINSLTYATNKDQMDYDAHFGLAMAYYHINDLEKAKAKFERAKKILDPTLSTNSPSIFKDTYWEVNEKQLFTDMYKILSEI</sequence>
<evidence type="ECO:0000313" key="6">
    <source>
        <dbReference type="Proteomes" id="UP000029641"/>
    </source>
</evidence>
<gene>
    <name evidence="4" type="ORF">JCM19301_1193</name>
    <name evidence="5" type="ORF">JCM19538_2705</name>
</gene>
<evidence type="ECO:0000313" key="7">
    <source>
        <dbReference type="Proteomes" id="UP000030184"/>
    </source>
</evidence>
<evidence type="ECO:0000256" key="1">
    <source>
        <dbReference type="ARBA" id="ARBA00022737"/>
    </source>
</evidence>
<dbReference type="GO" id="GO:0009279">
    <property type="term" value="C:cell outer membrane"/>
    <property type="evidence" value="ECO:0007669"/>
    <property type="project" value="TreeGrafter"/>
</dbReference>
<keyword evidence="1" id="KW-0677">Repeat</keyword>
<dbReference type="InterPro" id="IPR011990">
    <property type="entry name" value="TPR-like_helical_dom_sf"/>
</dbReference>
<dbReference type="OrthoDB" id="965869at2"/>
<dbReference type="PANTHER" id="PTHR44858">
    <property type="entry name" value="TETRATRICOPEPTIDE REPEAT PROTEIN 6"/>
    <property type="match status" value="1"/>
</dbReference>
<evidence type="ECO:0000256" key="3">
    <source>
        <dbReference type="PROSITE-ProRule" id="PRU00339"/>
    </source>
</evidence>
<dbReference type="PROSITE" id="PS50293">
    <property type="entry name" value="TPR_REGION"/>
    <property type="match status" value="2"/>
</dbReference>
<feature type="repeat" description="TPR" evidence="3">
    <location>
        <begin position="117"/>
        <end position="150"/>
    </location>
</feature>
<dbReference type="InterPro" id="IPR019734">
    <property type="entry name" value="TPR_rpt"/>
</dbReference>
<reference evidence="7" key="1">
    <citation type="journal article" date="2014" name="Genome Announc.">
        <title>Draft Genome Sequence of Marine Flavobacterium Jejuia pallidilutea Strain 11shimoA1 and Pigmentation Mutants.</title>
        <authorList>
            <person name="Takatani N."/>
            <person name="Nakanishi M."/>
            <person name="Meirelles P."/>
            <person name="Mino S."/>
            <person name="Suda W."/>
            <person name="Oshima K."/>
            <person name="Hattori M."/>
            <person name="Ohkuma M."/>
            <person name="Hosokawa M."/>
            <person name="Miyashita K."/>
            <person name="Thompson F.L."/>
            <person name="Niwa A."/>
            <person name="Sawabe T."/>
            <person name="Sawabe T."/>
        </authorList>
    </citation>
    <scope>NUCLEOTIDE SEQUENCE [LARGE SCALE GENOMIC DNA]</scope>
    <source>
        <strain evidence="7">JCM 19538</strain>
    </source>
</reference>
<keyword evidence="7" id="KW-1185">Reference proteome</keyword>
<dbReference type="STRING" id="504487.JCM19538_2705"/>
<dbReference type="SUPFAM" id="SSF48452">
    <property type="entry name" value="TPR-like"/>
    <property type="match status" value="1"/>
</dbReference>
<evidence type="ECO:0000256" key="2">
    <source>
        <dbReference type="ARBA" id="ARBA00022803"/>
    </source>
</evidence>
<dbReference type="RefSeq" id="WP_052417951.1">
    <property type="nucleotide sequence ID" value="NZ_BBNR01000016.1"/>
</dbReference>
<feature type="repeat" description="TPR" evidence="3">
    <location>
        <begin position="184"/>
        <end position="217"/>
    </location>
</feature>
<keyword evidence="2 3" id="KW-0802">TPR repeat</keyword>
<dbReference type="InterPro" id="IPR050498">
    <property type="entry name" value="Ycf3"/>
</dbReference>
<dbReference type="Pfam" id="PF07719">
    <property type="entry name" value="TPR_2"/>
    <property type="match status" value="1"/>
</dbReference>
<comment type="caution">
    <text evidence="4">The sequence shown here is derived from an EMBL/GenBank/DDBJ whole genome shotgun (WGS) entry which is preliminary data.</text>
</comment>
<organism evidence="4 6">
    <name type="scientific">Jejuia pallidilutea</name>
    <dbReference type="NCBI Taxonomy" id="504487"/>
    <lineage>
        <taxon>Bacteria</taxon>
        <taxon>Pseudomonadati</taxon>
        <taxon>Bacteroidota</taxon>
        <taxon>Flavobacteriia</taxon>
        <taxon>Flavobacteriales</taxon>
        <taxon>Flavobacteriaceae</taxon>
        <taxon>Jejuia</taxon>
    </lineage>
</organism>
<dbReference type="Gene3D" id="1.25.40.10">
    <property type="entry name" value="Tetratricopeptide repeat domain"/>
    <property type="match status" value="3"/>
</dbReference>
<dbReference type="EMBL" id="BBNR01000016">
    <property type="protein sequence ID" value="GAL68096.1"/>
    <property type="molecule type" value="Genomic_DNA"/>
</dbReference>
<protein>
    <submittedName>
        <fullName evidence="4">Uncharacterized protein</fullName>
    </submittedName>
</protein>
<dbReference type="PANTHER" id="PTHR44858:SF1">
    <property type="entry name" value="UDP-N-ACETYLGLUCOSAMINE--PEPTIDE N-ACETYLGLUCOSAMINYLTRANSFERASE SPINDLY-RELATED"/>
    <property type="match status" value="1"/>
</dbReference>
<accession>A0A090VTQ6</accession>
<name>A0A090VTQ6_9FLAO</name>
<dbReference type="Proteomes" id="UP000030184">
    <property type="component" value="Unassembled WGS sequence"/>
</dbReference>
<dbReference type="Pfam" id="PF13181">
    <property type="entry name" value="TPR_8"/>
    <property type="match status" value="2"/>
</dbReference>
<feature type="repeat" description="TPR" evidence="3">
    <location>
        <begin position="83"/>
        <end position="116"/>
    </location>
</feature>
<dbReference type="EMBL" id="BBNY01000095">
    <property type="protein sequence ID" value="GAL91091.1"/>
    <property type="molecule type" value="Genomic_DNA"/>
</dbReference>
<dbReference type="Pfam" id="PF13432">
    <property type="entry name" value="TPR_16"/>
    <property type="match status" value="1"/>
</dbReference>
<dbReference type="InterPro" id="IPR013105">
    <property type="entry name" value="TPR_2"/>
</dbReference>
<dbReference type="AlphaFoldDB" id="A0A090VTQ6"/>
<dbReference type="PROSITE" id="PS50005">
    <property type="entry name" value="TPR"/>
    <property type="match status" value="3"/>
</dbReference>
<dbReference type="Proteomes" id="UP000029641">
    <property type="component" value="Unassembled WGS sequence"/>
</dbReference>